<sequence>RLYDNQMKVPPMDVCVSGVMQPIGLFLRKAFKREEILMERMFLSMKDDLNKVDLRQLLRKLKLPDTQILELEQKYPSRDMMSERVVAGLK</sequence>
<name>A0A0B6Y501_9EUPU</name>
<gene>
    <name evidence="1" type="primary">ORF11177</name>
</gene>
<protein>
    <submittedName>
        <fullName evidence="1">Uncharacterized protein</fullName>
    </submittedName>
</protein>
<dbReference type="AlphaFoldDB" id="A0A0B6Y501"/>
<organism evidence="1">
    <name type="scientific">Arion vulgaris</name>
    <dbReference type="NCBI Taxonomy" id="1028688"/>
    <lineage>
        <taxon>Eukaryota</taxon>
        <taxon>Metazoa</taxon>
        <taxon>Spiralia</taxon>
        <taxon>Lophotrochozoa</taxon>
        <taxon>Mollusca</taxon>
        <taxon>Gastropoda</taxon>
        <taxon>Heterobranchia</taxon>
        <taxon>Euthyneura</taxon>
        <taxon>Panpulmonata</taxon>
        <taxon>Eupulmonata</taxon>
        <taxon>Stylommatophora</taxon>
        <taxon>Helicina</taxon>
        <taxon>Arionoidea</taxon>
        <taxon>Arionidae</taxon>
        <taxon>Arion</taxon>
    </lineage>
</organism>
<feature type="non-terminal residue" evidence="1">
    <location>
        <position position="1"/>
    </location>
</feature>
<accession>A0A0B6Y501</accession>
<dbReference type="EMBL" id="HACG01003720">
    <property type="protein sequence ID" value="CEK50585.1"/>
    <property type="molecule type" value="Transcribed_RNA"/>
</dbReference>
<evidence type="ECO:0000313" key="1">
    <source>
        <dbReference type="EMBL" id="CEK50585.1"/>
    </source>
</evidence>
<reference evidence="1" key="1">
    <citation type="submission" date="2014-12" db="EMBL/GenBank/DDBJ databases">
        <title>Insight into the proteome of Arion vulgaris.</title>
        <authorList>
            <person name="Aradska J."/>
            <person name="Bulat T."/>
            <person name="Smidak R."/>
            <person name="Sarate P."/>
            <person name="Gangsoo J."/>
            <person name="Sialana F."/>
            <person name="Bilban M."/>
            <person name="Lubec G."/>
        </authorList>
    </citation>
    <scope>NUCLEOTIDE SEQUENCE</scope>
    <source>
        <tissue evidence="1">Skin</tissue>
    </source>
</reference>
<feature type="non-terminal residue" evidence="1">
    <location>
        <position position="90"/>
    </location>
</feature>
<proteinExistence type="predicted"/>